<dbReference type="EMBL" id="JAUIZM010000005">
    <property type="protein sequence ID" value="KAK1382551.1"/>
    <property type="molecule type" value="Genomic_DNA"/>
</dbReference>
<dbReference type="PANTHER" id="PTHR34373:SF9">
    <property type="entry name" value="SHUGOSHIN 2"/>
    <property type="match status" value="1"/>
</dbReference>
<dbReference type="GO" id="GO:0034090">
    <property type="term" value="P:maintenance of meiotic sister chromatid cohesion"/>
    <property type="evidence" value="ECO:0007669"/>
    <property type="project" value="InterPro"/>
</dbReference>
<feature type="compositionally biased region" description="Basic and acidic residues" evidence="2">
    <location>
        <begin position="246"/>
        <end position="265"/>
    </location>
</feature>
<feature type="region of interest" description="Disordered" evidence="2">
    <location>
        <begin position="279"/>
        <end position="310"/>
    </location>
</feature>
<accession>A0AAD8IBL6</accession>
<reference evidence="3" key="2">
    <citation type="submission" date="2023-05" db="EMBL/GenBank/DDBJ databases">
        <authorList>
            <person name="Schelkunov M.I."/>
        </authorList>
    </citation>
    <scope>NUCLEOTIDE SEQUENCE</scope>
    <source>
        <strain evidence="3">Hsosn_3</strain>
        <tissue evidence="3">Leaf</tissue>
    </source>
</reference>
<reference evidence="3" key="1">
    <citation type="submission" date="2023-02" db="EMBL/GenBank/DDBJ databases">
        <title>Genome of toxic invasive species Heracleum sosnowskyi carries increased number of genes despite the absence of recent whole-genome duplications.</title>
        <authorList>
            <person name="Schelkunov M."/>
            <person name="Shtratnikova V."/>
            <person name="Makarenko M."/>
            <person name="Klepikova A."/>
            <person name="Omelchenko D."/>
            <person name="Novikova G."/>
            <person name="Obukhova E."/>
            <person name="Bogdanov V."/>
            <person name="Penin A."/>
            <person name="Logacheva M."/>
        </authorList>
    </citation>
    <scope>NUCLEOTIDE SEQUENCE</scope>
    <source>
        <strain evidence="3">Hsosn_3</strain>
        <tissue evidence="3">Leaf</tissue>
    </source>
</reference>
<feature type="region of interest" description="Disordered" evidence="2">
    <location>
        <begin position="234"/>
        <end position="265"/>
    </location>
</feature>
<keyword evidence="1" id="KW-0175">Coiled coil</keyword>
<evidence type="ECO:0000256" key="2">
    <source>
        <dbReference type="SAM" id="MobiDB-lite"/>
    </source>
</evidence>
<proteinExistence type="predicted"/>
<evidence type="ECO:0000256" key="1">
    <source>
        <dbReference type="SAM" id="Coils"/>
    </source>
</evidence>
<dbReference type="AlphaFoldDB" id="A0AAD8IBL6"/>
<dbReference type="Proteomes" id="UP001237642">
    <property type="component" value="Unassembled WGS sequence"/>
</dbReference>
<organism evidence="3 4">
    <name type="scientific">Heracleum sosnowskyi</name>
    <dbReference type="NCBI Taxonomy" id="360622"/>
    <lineage>
        <taxon>Eukaryota</taxon>
        <taxon>Viridiplantae</taxon>
        <taxon>Streptophyta</taxon>
        <taxon>Embryophyta</taxon>
        <taxon>Tracheophyta</taxon>
        <taxon>Spermatophyta</taxon>
        <taxon>Magnoliopsida</taxon>
        <taxon>eudicotyledons</taxon>
        <taxon>Gunneridae</taxon>
        <taxon>Pentapetalae</taxon>
        <taxon>asterids</taxon>
        <taxon>campanulids</taxon>
        <taxon>Apiales</taxon>
        <taxon>Apiaceae</taxon>
        <taxon>Apioideae</taxon>
        <taxon>apioid superclade</taxon>
        <taxon>Tordylieae</taxon>
        <taxon>Tordyliinae</taxon>
        <taxon>Heracleum</taxon>
    </lineage>
</organism>
<name>A0AAD8IBL6_9APIA</name>
<feature type="compositionally biased region" description="Polar residues" evidence="2">
    <location>
        <begin position="300"/>
        <end position="310"/>
    </location>
</feature>
<dbReference type="GO" id="GO:0045144">
    <property type="term" value="P:meiotic sister chromatid segregation"/>
    <property type="evidence" value="ECO:0007669"/>
    <property type="project" value="InterPro"/>
</dbReference>
<comment type="caution">
    <text evidence="3">The sequence shown here is derived from an EMBL/GenBank/DDBJ whole genome shotgun (WGS) entry which is preliminary data.</text>
</comment>
<gene>
    <name evidence="3" type="ORF">POM88_020286</name>
</gene>
<dbReference type="PANTHER" id="PTHR34373">
    <property type="entry name" value="SHUGOSHIN 2"/>
    <property type="match status" value="1"/>
</dbReference>
<feature type="coiled-coil region" evidence="1">
    <location>
        <begin position="91"/>
        <end position="118"/>
    </location>
</feature>
<keyword evidence="4" id="KW-1185">Reference proteome</keyword>
<sequence>MSKREGLVLLNSDNFTPSDQNEHTVRRSTMVSRNMERKGLRNITNLPQQFKTLVTNEKFKLKAASTEDCINKLVKENTSLLNLLADKDKIIESSGLELQKLKAELHQIKEKNVELAQSNTQMLAELNSRKDRLKLLQHELGCKQGLLIAKKVESEVEMPKCKKTSKFSGVAKDDYRPCKINRKQPSKNLASFVVKQLEDNKNEKRLFVGSQSANYESEETKNVEDLLEVDSLSLPSHLPNDDEIQDHDVTSNLMDKEDEKSDKKSFRVRRQSARFTSEESKFDEDIVEVETPKFPPSPEENGQIQHNDGKLVSSNVVQDFERLSLRRLSRQVAKKVSSYKEVPINVKMRRM</sequence>
<dbReference type="GO" id="GO:0000775">
    <property type="term" value="C:chromosome, centromeric region"/>
    <property type="evidence" value="ECO:0007669"/>
    <property type="project" value="InterPro"/>
</dbReference>
<dbReference type="InterPro" id="IPR044693">
    <property type="entry name" value="SGO_plant"/>
</dbReference>
<evidence type="ECO:0000313" key="4">
    <source>
        <dbReference type="Proteomes" id="UP001237642"/>
    </source>
</evidence>
<evidence type="ECO:0008006" key="5">
    <source>
        <dbReference type="Google" id="ProtNLM"/>
    </source>
</evidence>
<protein>
    <recommendedName>
        <fullName evidence="5">Shugoshin C-terminal domain-containing protein</fullName>
    </recommendedName>
</protein>
<evidence type="ECO:0000313" key="3">
    <source>
        <dbReference type="EMBL" id="KAK1382551.1"/>
    </source>
</evidence>